<dbReference type="InterPro" id="IPR011051">
    <property type="entry name" value="RmlC_Cupin_sf"/>
</dbReference>
<dbReference type="Pfam" id="PF02678">
    <property type="entry name" value="Pirin"/>
    <property type="match status" value="1"/>
</dbReference>
<evidence type="ECO:0000259" key="5">
    <source>
        <dbReference type="Pfam" id="PF05726"/>
    </source>
</evidence>
<evidence type="ECO:0000256" key="1">
    <source>
        <dbReference type="ARBA" id="ARBA00008416"/>
    </source>
</evidence>
<evidence type="ECO:0000313" key="6">
    <source>
        <dbReference type="EMBL" id="CAI2374922.1"/>
    </source>
</evidence>
<proteinExistence type="inferred from homology"/>
<dbReference type="InterPro" id="IPR014710">
    <property type="entry name" value="RmlC-like_jellyroll"/>
</dbReference>
<dbReference type="PANTHER" id="PTHR13903:SF8">
    <property type="entry name" value="PIRIN"/>
    <property type="match status" value="1"/>
</dbReference>
<dbReference type="Gene3D" id="2.60.120.10">
    <property type="entry name" value="Jelly Rolls"/>
    <property type="match status" value="2"/>
</dbReference>
<dbReference type="EMBL" id="CAMPGE010016357">
    <property type="protein sequence ID" value="CAI2374922.1"/>
    <property type="molecule type" value="Genomic_DNA"/>
</dbReference>
<dbReference type="GO" id="GO:0046872">
    <property type="term" value="F:metal ion binding"/>
    <property type="evidence" value="ECO:0007669"/>
    <property type="project" value="UniProtKB-KW"/>
</dbReference>
<dbReference type="CDD" id="cd02909">
    <property type="entry name" value="cupin_pirin_N"/>
    <property type="match status" value="1"/>
</dbReference>
<accession>A0AAD1XLL2</accession>
<feature type="binding site" evidence="2">
    <location>
        <position position="107"/>
    </location>
    <ligand>
        <name>Fe cation</name>
        <dbReference type="ChEBI" id="CHEBI:24875"/>
    </ligand>
</feature>
<evidence type="ECO:0008006" key="8">
    <source>
        <dbReference type="Google" id="ProtNLM"/>
    </source>
</evidence>
<keyword evidence="7" id="KW-1185">Reference proteome</keyword>
<dbReference type="PIRSF" id="PIRSF006232">
    <property type="entry name" value="Pirin"/>
    <property type="match status" value="1"/>
</dbReference>
<dbReference type="CDD" id="cd02247">
    <property type="entry name" value="cupin_pirin_C"/>
    <property type="match status" value="1"/>
</dbReference>
<evidence type="ECO:0000256" key="2">
    <source>
        <dbReference type="PIRSR" id="PIRSR006232-1"/>
    </source>
</evidence>
<keyword evidence="2" id="KW-0479">Metal-binding</keyword>
<feature type="domain" description="Pirin C-terminal" evidence="5">
    <location>
        <begin position="180"/>
        <end position="287"/>
    </location>
</feature>
<feature type="domain" description="Pirin N-terminal" evidence="4">
    <location>
        <begin position="31"/>
        <end position="123"/>
    </location>
</feature>
<feature type="binding site" evidence="2">
    <location>
        <position position="63"/>
    </location>
    <ligand>
        <name>Fe cation</name>
        <dbReference type="ChEBI" id="CHEBI:24875"/>
    </ligand>
</feature>
<name>A0AAD1XLL2_EUPCR</name>
<comment type="similarity">
    <text evidence="1 3">Belongs to the pirin family.</text>
</comment>
<dbReference type="Proteomes" id="UP001295684">
    <property type="component" value="Unassembled WGS sequence"/>
</dbReference>
<dbReference type="InterPro" id="IPR008778">
    <property type="entry name" value="Pirin_C_dom"/>
</dbReference>
<comment type="caution">
    <text evidence="6">The sequence shown here is derived from an EMBL/GenBank/DDBJ whole genome shotgun (WGS) entry which is preliminary data.</text>
</comment>
<organism evidence="6 7">
    <name type="scientific">Euplotes crassus</name>
    <dbReference type="NCBI Taxonomy" id="5936"/>
    <lineage>
        <taxon>Eukaryota</taxon>
        <taxon>Sar</taxon>
        <taxon>Alveolata</taxon>
        <taxon>Ciliophora</taxon>
        <taxon>Intramacronucleata</taxon>
        <taxon>Spirotrichea</taxon>
        <taxon>Hypotrichia</taxon>
        <taxon>Euplotida</taxon>
        <taxon>Euplotidae</taxon>
        <taxon>Moneuplotes</taxon>
    </lineage>
</organism>
<evidence type="ECO:0000313" key="7">
    <source>
        <dbReference type="Proteomes" id="UP001295684"/>
    </source>
</evidence>
<dbReference type="AlphaFoldDB" id="A0AAD1XLL2"/>
<reference evidence="6" key="1">
    <citation type="submission" date="2023-07" db="EMBL/GenBank/DDBJ databases">
        <authorList>
            <consortium name="AG Swart"/>
            <person name="Singh M."/>
            <person name="Singh A."/>
            <person name="Seah K."/>
            <person name="Emmerich C."/>
        </authorList>
    </citation>
    <scope>NUCLEOTIDE SEQUENCE</scope>
    <source>
        <strain evidence="6">DP1</strain>
    </source>
</reference>
<dbReference type="InterPro" id="IPR012093">
    <property type="entry name" value="Pirin"/>
</dbReference>
<feature type="binding site" evidence="2">
    <location>
        <position position="61"/>
    </location>
    <ligand>
        <name>Fe cation</name>
        <dbReference type="ChEBI" id="CHEBI:24875"/>
    </ligand>
</feature>
<dbReference type="PANTHER" id="PTHR13903">
    <property type="entry name" value="PIRIN-RELATED"/>
    <property type="match status" value="1"/>
</dbReference>
<dbReference type="Pfam" id="PF05726">
    <property type="entry name" value="Pirin_C"/>
    <property type="match status" value="1"/>
</dbReference>
<comment type="cofactor">
    <cofactor evidence="2">
        <name>Fe cation</name>
        <dbReference type="ChEBI" id="CHEBI:24875"/>
    </cofactor>
    <text evidence="2">Binds 1 Fe cation per subunit.</text>
</comment>
<evidence type="ECO:0000256" key="3">
    <source>
        <dbReference type="RuleBase" id="RU003457"/>
    </source>
</evidence>
<feature type="binding site" evidence="2">
    <location>
        <position position="105"/>
    </location>
    <ligand>
        <name>Fe cation</name>
        <dbReference type="ChEBI" id="CHEBI:24875"/>
    </ligand>
</feature>
<dbReference type="InterPro" id="IPR003829">
    <property type="entry name" value="Pirin_N_dom"/>
</dbReference>
<evidence type="ECO:0000259" key="4">
    <source>
        <dbReference type="Pfam" id="PF02678"/>
    </source>
</evidence>
<keyword evidence="2" id="KW-0408">Iron</keyword>
<protein>
    <recommendedName>
        <fullName evidence="8">Pirin</fullName>
    </recommendedName>
</protein>
<gene>
    <name evidence="6" type="ORF">ECRASSUSDP1_LOCUS16280</name>
</gene>
<sequence>MQSFVNRKDIKKHWKPKFQNDGVGARGRRIIGSRDMSTKEMDPFLMLDLFSIKLPAGFPDHPHRGFETVTYMISGKIYHEDFKGHKGTIGPGDVQWMTAGKGIVHAEIPASKIEASVGFQLWVNLKKEDKMKEPAYQEYPKEEIPYVDKWDSEGIRARVIAGKVFDVKGSIYTRTPVELIDFELDKDAIYQHTVAEKWNVLVFCFEGSFEIFQENGEPKKLKTYMAAVLHASDDEEVLEIKGLEEGSRFMLIAGLPLKEPIASYGPFVMNTDDEISDTISDYQDSDNGFEGADTWESDIKDLMTE</sequence>
<dbReference type="SUPFAM" id="SSF51182">
    <property type="entry name" value="RmlC-like cupins"/>
    <property type="match status" value="1"/>
</dbReference>